<evidence type="ECO:0000313" key="5">
    <source>
        <dbReference type="EMBL" id="CAG7730366.1"/>
    </source>
</evidence>
<dbReference type="PANTHER" id="PTHR42648:SF28">
    <property type="entry name" value="TRANSPOSON-ENCODED PROTEIN WITH RIBONUCLEASE H-LIKE AND RETROVIRUS ZINC FINGER-LIKE DOMAINS"/>
    <property type="match status" value="1"/>
</dbReference>
<evidence type="ECO:0000313" key="6">
    <source>
        <dbReference type="Proteomes" id="UP000708208"/>
    </source>
</evidence>
<dbReference type="InterPro" id="IPR001878">
    <property type="entry name" value="Znf_CCHC"/>
</dbReference>
<organism evidence="5 6">
    <name type="scientific">Allacma fusca</name>
    <dbReference type="NCBI Taxonomy" id="39272"/>
    <lineage>
        <taxon>Eukaryota</taxon>
        <taxon>Metazoa</taxon>
        <taxon>Ecdysozoa</taxon>
        <taxon>Arthropoda</taxon>
        <taxon>Hexapoda</taxon>
        <taxon>Collembola</taxon>
        <taxon>Symphypleona</taxon>
        <taxon>Sminthuridae</taxon>
        <taxon>Allacma</taxon>
    </lineage>
</organism>
<keyword evidence="2" id="KW-0862">Zinc</keyword>
<dbReference type="AlphaFoldDB" id="A0A8J2K8I6"/>
<sequence length="672" mass="75034">MPATRKQKFDEFLRSLAESEGVDLSELESGELVKYKQKATKLYNEQKLLEDTPQDEEEVMAPPVVTHYTPPPVEQSLLFEGKDFEPWFRKICLRLKAMSLYHTLDEDEAKRGTADEQNRAMEVIGLHVHHNTITLIAGDKPYEFIESMKKRWAQRTEAQICQMKTALAAVRLTDFKKVDEYADSIRKQSRDLEEDEKVWLVNGLPNDTRGNSLRGTLTAALQKGATADEVREIIIAGYKNGESANQPSTSSSGPVIKSSAFQAQEQRPTCHRCGRPGHMARSCYATQPVNNGTSGNFNPNRNFINNGGPRHSPNYRGRGNGGQWRGGNGRGGRGGQGYRGGGQGGQGNGRGEDRRYRGGDVSKAQCFACGEYGHIAVICPTNKEKSKRPDVKSTAMMACEGRGPVSERFGESSDLVWVLDSGATNHFINDERYYVESEEMHELVNTAFEGQFVTVTKIGTVNLRLNGKSYHMRGVKFSSQFKANLLSTERLRNTGWSINLAADIDLFDPAGNFVVRAVRRDGLNEVRFQYVLEPVESAMTVSEEAKVWHRRLGHPSDKVLNQCEGLPSNSGLSMTNCDVCAKAKLCRNPCNNERHVVDRVLKLVHTDVIGPLPQSVEGDLYVLNLLDDFTHFNVSYIMKARSDVGWCFDDYVKRAEAIQSVKVAYLRCDNAL</sequence>
<dbReference type="InterPro" id="IPR025724">
    <property type="entry name" value="GAG-pre-integrase_dom"/>
</dbReference>
<feature type="compositionally biased region" description="Gly residues" evidence="3">
    <location>
        <begin position="318"/>
        <end position="349"/>
    </location>
</feature>
<feature type="non-terminal residue" evidence="5">
    <location>
        <position position="672"/>
    </location>
</feature>
<protein>
    <recommendedName>
        <fullName evidence="4">CCHC-type domain-containing protein</fullName>
    </recommendedName>
</protein>
<evidence type="ECO:0000256" key="1">
    <source>
        <dbReference type="ARBA" id="ARBA00022670"/>
    </source>
</evidence>
<proteinExistence type="predicted"/>
<keyword evidence="6" id="KW-1185">Reference proteome</keyword>
<gene>
    <name evidence="5" type="ORF">AFUS01_LOCUS19014</name>
</gene>
<feature type="domain" description="CCHC-type" evidence="4">
    <location>
        <begin position="366"/>
        <end position="380"/>
    </location>
</feature>
<keyword evidence="2" id="KW-0479">Metal-binding</keyword>
<dbReference type="PANTHER" id="PTHR42648">
    <property type="entry name" value="TRANSPOSASE, PUTATIVE-RELATED"/>
    <property type="match status" value="1"/>
</dbReference>
<evidence type="ECO:0000256" key="3">
    <source>
        <dbReference type="SAM" id="MobiDB-lite"/>
    </source>
</evidence>
<dbReference type="SMART" id="SM00343">
    <property type="entry name" value="ZnF_C2HC"/>
    <property type="match status" value="2"/>
</dbReference>
<evidence type="ECO:0000259" key="4">
    <source>
        <dbReference type="PROSITE" id="PS50158"/>
    </source>
</evidence>
<dbReference type="Pfam" id="PF00098">
    <property type="entry name" value="zf-CCHC"/>
    <property type="match status" value="2"/>
</dbReference>
<dbReference type="InterPro" id="IPR039537">
    <property type="entry name" value="Retrotran_Ty1/copia-like"/>
</dbReference>
<feature type="region of interest" description="Disordered" evidence="3">
    <location>
        <begin position="291"/>
        <end position="356"/>
    </location>
</feature>
<feature type="domain" description="CCHC-type" evidence="4">
    <location>
        <begin position="270"/>
        <end position="283"/>
    </location>
</feature>
<feature type="compositionally biased region" description="Low complexity" evidence="3">
    <location>
        <begin position="296"/>
        <end position="317"/>
    </location>
</feature>
<name>A0A8J2K8I6_9HEXA</name>
<keyword evidence="1" id="KW-0378">Hydrolase</keyword>
<keyword evidence="2" id="KW-0863">Zinc-finger</keyword>
<dbReference type="InterPro" id="IPR054722">
    <property type="entry name" value="PolX-like_BBD"/>
</dbReference>
<dbReference type="GO" id="GO:0008270">
    <property type="term" value="F:zinc ion binding"/>
    <property type="evidence" value="ECO:0007669"/>
    <property type="project" value="UniProtKB-KW"/>
</dbReference>
<dbReference type="Proteomes" id="UP000708208">
    <property type="component" value="Unassembled WGS sequence"/>
</dbReference>
<dbReference type="OrthoDB" id="8037646at2759"/>
<keyword evidence="1" id="KW-0645">Protease</keyword>
<dbReference type="GO" id="GO:0003676">
    <property type="term" value="F:nucleic acid binding"/>
    <property type="evidence" value="ECO:0007669"/>
    <property type="project" value="InterPro"/>
</dbReference>
<reference evidence="5" key="1">
    <citation type="submission" date="2021-06" db="EMBL/GenBank/DDBJ databases">
        <authorList>
            <person name="Hodson N. C."/>
            <person name="Mongue J. A."/>
            <person name="Jaron S. K."/>
        </authorList>
    </citation>
    <scope>NUCLEOTIDE SEQUENCE</scope>
</reference>
<dbReference type="GO" id="GO:0006508">
    <property type="term" value="P:proteolysis"/>
    <property type="evidence" value="ECO:0007669"/>
    <property type="project" value="UniProtKB-KW"/>
</dbReference>
<dbReference type="Pfam" id="PF22936">
    <property type="entry name" value="Pol_BBD"/>
    <property type="match status" value="1"/>
</dbReference>
<accession>A0A8J2K8I6</accession>
<evidence type="ECO:0000256" key="2">
    <source>
        <dbReference type="PROSITE-ProRule" id="PRU00047"/>
    </source>
</evidence>
<dbReference type="Pfam" id="PF13976">
    <property type="entry name" value="gag_pre-integrs"/>
    <property type="match status" value="1"/>
</dbReference>
<comment type="caution">
    <text evidence="5">The sequence shown here is derived from an EMBL/GenBank/DDBJ whole genome shotgun (WGS) entry which is preliminary data.</text>
</comment>
<dbReference type="GO" id="GO:0008233">
    <property type="term" value="F:peptidase activity"/>
    <property type="evidence" value="ECO:0007669"/>
    <property type="project" value="UniProtKB-KW"/>
</dbReference>
<dbReference type="EMBL" id="CAJVCH010192988">
    <property type="protein sequence ID" value="CAG7730366.1"/>
    <property type="molecule type" value="Genomic_DNA"/>
</dbReference>
<dbReference type="PROSITE" id="PS50158">
    <property type="entry name" value="ZF_CCHC"/>
    <property type="match status" value="2"/>
</dbReference>